<comment type="caution">
    <text evidence="1">The sequence shown here is derived from an EMBL/GenBank/DDBJ whole genome shotgun (WGS) entry which is preliminary data.</text>
</comment>
<evidence type="ECO:0000313" key="2">
    <source>
        <dbReference type="Proteomes" id="UP001597338"/>
    </source>
</evidence>
<dbReference type="RefSeq" id="WP_377183871.1">
    <property type="nucleotide sequence ID" value="NZ_JBHUHF010000001.1"/>
</dbReference>
<evidence type="ECO:0000313" key="1">
    <source>
        <dbReference type="EMBL" id="MFD2024125.1"/>
    </source>
</evidence>
<protein>
    <recommendedName>
        <fullName evidence="3">CARDB protein</fullName>
    </recommendedName>
</protein>
<organism evidence="1 2">
    <name type="scientific">Promicromonospora aerolata</name>
    <dbReference type="NCBI Taxonomy" id="195749"/>
    <lineage>
        <taxon>Bacteria</taxon>
        <taxon>Bacillati</taxon>
        <taxon>Actinomycetota</taxon>
        <taxon>Actinomycetes</taxon>
        <taxon>Micrococcales</taxon>
        <taxon>Promicromonosporaceae</taxon>
        <taxon>Promicromonospora</taxon>
    </lineage>
</organism>
<reference evidence="2" key="1">
    <citation type="journal article" date="2019" name="Int. J. Syst. Evol. Microbiol.">
        <title>The Global Catalogue of Microorganisms (GCM) 10K type strain sequencing project: providing services to taxonomists for standard genome sequencing and annotation.</title>
        <authorList>
            <consortium name="The Broad Institute Genomics Platform"/>
            <consortium name="The Broad Institute Genome Sequencing Center for Infectious Disease"/>
            <person name="Wu L."/>
            <person name="Ma J."/>
        </authorList>
    </citation>
    <scope>NUCLEOTIDE SEQUENCE [LARGE SCALE GENOMIC DNA]</scope>
    <source>
        <strain evidence="2">CCM 7043</strain>
    </source>
</reference>
<keyword evidence="2" id="KW-1185">Reference proteome</keyword>
<sequence>MSTENRTITVDLTIDNFYPGETVQTFVLSAVVGAPESFVEDELQDWATDELFEFTGTGRTHGDSSYDVTITGSSEAALLGRSFEFG</sequence>
<dbReference type="EMBL" id="JBHUHF010000001">
    <property type="protein sequence ID" value="MFD2024125.1"/>
    <property type="molecule type" value="Genomic_DNA"/>
</dbReference>
<name>A0ABW4V3P1_9MICO</name>
<evidence type="ECO:0008006" key="3">
    <source>
        <dbReference type="Google" id="ProtNLM"/>
    </source>
</evidence>
<accession>A0ABW4V3P1</accession>
<gene>
    <name evidence="1" type="ORF">ACFSL2_01220</name>
</gene>
<proteinExistence type="predicted"/>
<dbReference type="Proteomes" id="UP001597338">
    <property type="component" value="Unassembled WGS sequence"/>
</dbReference>